<evidence type="ECO:0000313" key="1">
    <source>
        <dbReference type="EMBL" id="KAI3364699.1"/>
    </source>
</evidence>
<reference evidence="1" key="1">
    <citation type="submission" date="2022-04" db="EMBL/GenBank/DDBJ databases">
        <title>Jade perch genome.</title>
        <authorList>
            <person name="Chao B."/>
        </authorList>
    </citation>
    <scope>NUCLEOTIDE SEQUENCE</scope>
    <source>
        <strain evidence="1">CB-2022</strain>
    </source>
</reference>
<protein>
    <submittedName>
        <fullName evidence="1">Uncharacterized protein</fullName>
    </submittedName>
</protein>
<keyword evidence="2" id="KW-1185">Reference proteome</keyword>
<dbReference type="Proteomes" id="UP000831701">
    <property type="component" value="Chromosome 13"/>
</dbReference>
<accession>A0ACB8WA94</accession>
<comment type="caution">
    <text evidence="1">The sequence shown here is derived from an EMBL/GenBank/DDBJ whole genome shotgun (WGS) entry which is preliminary data.</text>
</comment>
<sequence length="1929" mass="217388">MSAQARLKRLEELLLQQTAEGCLSVEALLDLLLCFYTECSQSAIKREKHVNDFLHWVILLDLNQTWVWSLVPNPGPGHCRRSQDSLRAVLGTREILIQVQGSLRGSWNIQEDLEVLGRPWPVFQAFQGGSRSLGSGSVRIRKEDFVEVSGSSKELTGLSRIFDRAPPVIGASRRQVRVVYERRQVCDRYHQFVSLPYMSVLTPPPTVKPFTTTVKDMRLHRDDFEMLKVIGRGAFGEVAVVKMKHTERVYAMKILNKWEMLKRAETACFREERDVLVKGDSQWITTLHYAFQDDNYLYLVMDYYVGGDLLTLLSKFEDRLPEDMSKFYVAEMVLAIHSIHQQNYIHRDIKPDNVLLDVNGHIRLADFGSCLRMMEDGTVQSSVAVGTPDYISPEILQAMEDGMGRYGPECDWWSLGVCMYEMLYGETPFYAESLVETYGKIMNHEERFQFPSHVTDVSEDAKDLIQRLLCSRERRLGLNGISDFKSHPFFNGIDWDNIRSTEAPYIPDVSSPTDTSNFDVDDDVLKNPEISPPMSHAGFTGQHLPFVGFTYTTDSCFADHGSVSQVGLSLRQEQAGGGGGGQEVEAFERRIRRLEQEKQELNRKLQESTQALQAPARGGTLTRDKEIKKLNEEIERLKKKLADSDRLEHQLEEAVTLRQDYESSASKLKTLERQVKTLRQEKDEVHKRSYLYLETHFLGEQQLTDSLERLRSQTKELKEAHSQRKLALQEFSELSERMADLRSSKQRLSRQLRDKEEEMEALLQKMDAMRQEIRKTEKNRKELEAQLDDAKAEASKEKKLREHSEVYSKQLETELQSLKVRGHTHLLWSWSQSQQGLGAAASGAESQQELSHLKAELDKKVLFYEEELLRRDTTHSSEIKNLRKELLESEGAQLTTNKELLQLRDKLDKAKRDRQVEMDEAVAALKEKHEREKNLLTEENRKLTAETDKLCSFVDKLTAQNRQLEDDLQDLSSKKESVAHWEAQIAEIIQWVSDEKDARGYLQALATKMTEELETLRSSSLGTRPLPESELATPPKKLWTPIGGDRRDPLWKVRRSQKLDMSARLELQSALDAEIRAKQLVQEELRKVKAANISLESKLKESEERSREMGQQMDSLKKEMEESRSRSDKGLKLPDFQDSIFEYFNTSPLAPDLTFRTTDTDPTPQRSDTTPPSPSTTSELEDVKAASVPASPCPPFQSSALITPKPKAHQLSIKTFSSPTQCTHCTSLMVGLIRQGYACEVCSFICHVSCKDHAPLVCPIPAEQAKRPQGIDVQRGIGTAYKGYVRIPKPSGVKKGWQRAFAVVSDCKLFLYDIPEGKSTQPGVVASLVLDLRDEEFSVSSVLASDVIHATRKDIPCIFRVTSSQLISQLSSVSLLVLAESEVEKRKWVRILEGLQNILTKNLLKNRQVHVLHEAYDASLPIIKTALSAAVLDRERIVLGTEDGLFVVEVTRDVIVRAADSKKVYQIDLIPKEKIIALLCGRNRHVHLYPWGALEGAESTFDIKLTETKGCQALTTGVLRPGGPACLLAAIKRQVQCYEIIRAKPHHKRLWEVQAPGVVQWLGMVRERLCVGYPSGFALLALQGESSPISLVSPADPSLAFLAQQPLDALHALEVGSTELLLCFSQLGIYVDGQGRRSRTQELMWPATPLACSSNSSHLTVYSEYGVDVFDIHTTEWVQTISLRKIRPLNVEGTLNLLSSEPPRLIYFSNTSSEGDLTIPDTSDHSRKLMVRTRSKRKFLFKVPEEERLQQRREMLRDPELRSKMISNPTNFNHVAHMGPGDGMQVLMDLPLVGDVASLSSSPSPSPSSSSRHTLISPPSNFEHVYHMTSASADAFLQKDATSSSSSQQSLLQPCSSSSSSSSSSSLSGKDFGGGASSRSISEPDQDLDRESEDVHLATELQSRSLSPDVLSSEDEPTDQSPSGQTAHV</sequence>
<evidence type="ECO:0000313" key="2">
    <source>
        <dbReference type="Proteomes" id="UP000831701"/>
    </source>
</evidence>
<dbReference type="EMBL" id="CM041543">
    <property type="protein sequence ID" value="KAI3364699.1"/>
    <property type="molecule type" value="Genomic_DNA"/>
</dbReference>
<gene>
    <name evidence="1" type="ORF">L3Q82_011484</name>
</gene>
<name>A0ACB8WA94_9TELE</name>
<organism evidence="1 2">
    <name type="scientific">Scortum barcoo</name>
    <name type="common">barcoo grunter</name>
    <dbReference type="NCBI Taxonomy" id="214431"/>
    <lineage>
        <taxon>Eukaryota</taxon>
        <taxon>Metazoa</taxon>
        <taxon>Chordata</taxon>
        <taxon>Craniata</taxon>
        <taxon>Vertebrata</taxon>
        <taxon>Euteleostomi</taxon>
        <taxon>Actinopterygii</taxon>
        <taxon>Neopterygii</taxon>
        <taxon>Teleostei</taxon>
        <taxon>Neoteleostei</taxon>
        <taxon>Acanthomorphata</taxon>
        <taxon>Eupercaria</taxon>
        <taxon>Centrarchiformes</taxon>
        <taxon>Terapontoidei</taxon>
        <taxon>Terapontidae</taxon>
        <taxon>Scortum</taxon>
    </lineage>
</organism>
<proteinExistence type="predicted"/>